<evidence type="ECO:0000313" key="2">
    <source>
        <dbReference type="Proteomes" id="UP000032067"/>
    </source>
</evidence>
<sequence length="84" mass="8936">MKSTSQYEFSLPLCNEEQQLQVQKVLMFPGAITTATVNRTHGAAGVIVQASFTPARSLGLMHAEIVSRIAPLGLVPMRAPSVAA</sequence>
<comment type="caution">
    <text evidence="1">The sequence shown here is derived from an EMBL/GenBank/DDBJ whole genome shotgun (WGS) entry which is preliminary data.</text>
</comment>
<accession>A0A0D0MNH3</accession>
<organism evidence="1 2">
    <name type="scientific">Variovorax paradoxus</name>
    <dbReference type="NCBI Taxonomy" id="34073"/>
    <lineage>
        <taxon>Bacteria</taxon>
        <taxon>Pseudomonadati</taxon>
        <taxon>Pseudomonadota</taxon>
        <taxon>Betaproteobacteria</taxon>
        <taxon>Burkholderiales</taxon>
        <taxon>Comamonadaceae</taxon>
        <taxon>Variovorax</taxon>
    </lineage>
</organism>
<protein>
    <submittedName>
        <fullName evidence="1">Uncharacterized protein</fullName>
    </submittedName>
</protein>
<reference evidence="1 2" key="1">
    <citation type="submission" date="2014-12" db="EMBL/GenBank/DDBJ databases">
        <title>16Stimator: statistical estimation of ribosomal gene copy numbers from draft genome assemblies.</title>
        <authorList>
            <person name="Perisin M.A."/>
            <person name="Vetter M."/>
            <person name="Gilbert J.A."/>
            <person name="Bergelson J."/>
        </authorList>
    </citation>
    <scope>NUCLEOTIDE SEQUENCE [LARGE SCALE GENOMIC DNA]</scope>
    <source>
        <strain evidence="1 2">MEDvA23</strain>
    </source>
</reference>
<evidence type="ECO:0000313" key="1">
    <source>
        <dbReference type="EMBL" id="KIQ30910.1"/>
    </source>
</evidence>
<dbReference type="OrthoDB" id="8854768at2"/>
<dbReference type="RefSeq" id="WP_042579993.1">
    <property type="nucleotide sequence ID" value="NZ_JXQQ01000038.1"/>
</dbReference>
<name>A0A0D0MNH3_VARPD</name>
<dbReference type="EMBL" id="JXQQ01000038">
    <property type="protein sequence ID" value="KIQ30910.1"/>
    <property type="molecule type" value="Genomic_DNA"/>
</dbReference>
<dbReference type="AlphaFoldDB" id="A0A0D0MNH3"/>
<dbReference type="Proteomes" id="UP000032067">
    <property type="component" value="Unassembled WGS sequence"/>
</dbReference>
<gene>
    <name evidence="1" type="ORF">RT97_17115</name>
</gene>
<proteinExistence type="predicted"/>